<dbReference type="InterPro" id="IPR024775">
    <property type="entry name" value="DinB-like"/>
</dbReference>
<comment type="caution">
    <text evidence="2">The sequence shown here is derived from an EMBL/GenBank/DDBJ whole genome shotgun (WGS) entry which is preliminary data.</text>
</comment>
<dbReference type="Gene3D" id="1.20.120.450">
    <property type="entry name" value="dinb family like domain"/>
    <property type="match status" value="1"/>
</dbReference>
<dbReference type="AlphaFoldDB" id="A0A4R7CXI0"/>
<gene>
    <name evidence="2" type="ORF">B0I21_105378</name>
</gene>
<evidence type="ECO:0000259" key="1">
    <source>
        <dbReference type="Pfam" id="PF12867"/>
    </source>
</evidence>
<name>A0A4R7CXI0_9SPHI</name>
<dbReference type="SUPFAM" id="SSF109854">
    <property type="entry name" value="DinB/YfiT-like putative metalloenzymes"/>
    <property type="match status" value="1"/>
</dbReference>
<sequence length="176" mass="19994">MENEREKREVWMRGPVAHVPALLQPVAHTLLQVQEDTEKYMHGFSEQKLWIQPGGAASVAFHLQHIAGVIDRMFSYAHNKPLTALQLAYLSTEGEKQQGITKESLLQNCEKVINHAITQLQDIAIEELHTARYLGRKRIPTTLIGLIFHAAEHSQRHLGQMLVTIKWLSSDDVKTC</sequence>
<evidence type="ECO:0000313" key="2">
    <source>
        <dbReference type="EMBL" id="TDS13243.1"/>
    </source>
</evidence>
<proteinExistence type="predicted"/>
<dbReference type="EMBL" id="SNZV01000005">
    <property type="protein sequence ID" value="TDS13243.1"/>
    <property type="molecule type" value="Genomic_DNA"/>
</dbReference>
<keyword evidence="3" id="KW-1185">Reference proteome</keyword>
<dbReference type="OrthoDB" id="1439983at2"/>
<protein>
    <submittedName>
        <fullName evidence="2">DinB family protein</fullName>
    </submittedName>
</protein>
<dbReference type="Proteomes" id="UP000294752">
    <property type="component" value="Unassembled WGS sequence"/>
</dbReference>
<dbReference type="InterPro" id="IPR034660">
    <property type="entry name" value="DinB/YfiT-like"/>
</dbReference>
<evidence type="ECO:0000313" key="3">
    <source>
        <dbReference type="Proteomes" id="UP000294752"/>
    </source>
</evidence>
<feature type="domain" description="DinB-like" evidence="1">
    <location>
        <begin position="30"/>
        <end position="161"/>
    </location>
</feature>
<dbReference type="Pfam" id="PF12867">
    <property type="entry name" value="DinB_2"/>
    <property type="match status" value="1"/>
</dbReference>
<dbReference type="RefSeq" id="WP_133640715.1">
    <property type="nucleotide sequence ID" value="NZ_SNZV01000005.1"/>
</dbReference>
<organism evidence="2 3">
    <name type="scientific">Sphingobacterium paludis</name>
    <dbReference type="NCBI Taxonomy" id="1476465"/>
    <lineage>
        <taxon>Bacteria</taxon>
        <taxon>Pseudomonadati</taxon>
        <taxon>Bacteroidota</taxon>
        <taxon>Sphingobacteriia</taxon>
        <taxon>Sphingobacteriales</taxon>
        <taxon>Sphingobacteriaceae</taxon>
        <taxon>Sphingobacterium</taxon>
    </lineage>
</organism>
<accession>A0A4R7CXI0</accession>
<reference evidence="2 3" key="1">
    <citation type="submission" date="2019-03" db="EMBL/GenBank/DDBJ databases">
        <title>Genomic Encyclopedia of Type Strains, Phase III (KMG-III): the genomes of soil and plant-associated and newly described type strains.</title>
        <authorList>
            <person name="Whitman W."/>
        </authorList>
    </citation>
    <scope>NUCLEOTIDE SEQUENCE [LARGE SCALE GENOMIC DNA]</scope>
    <source>
        <strain evidence="2 3">CGMCC 1.12801</strain>
    </source>
</reference>